<dbReference type="STRING" id="931890.G8JVI5"/>
<dbReference type="InterPro" id="IPR047859">
    <property type="entry name" value="Ribosomal_bL17_CS"/>
</dbReference>
<organism evidence="6 7">
    <name type="scientific">Eremothecium cymbalariae (strain CBS 270.75 / DBVPG 7215 / KCTC 17166 / NRRL Y-17582)</name>
    <name type="common">Yeast</name>
    <dbReference type="NCBI Taxonomy" id="931890"/>
    <lineage>
        <taxon>Eukaryota</taxon>
        <taxon>Fungi</taxon>
        <taxon>Dikarya</taxon>
        <taxon>Ascomycota</taxon>
        <taxon>Saccharomycotina</taxon>
        <taxon>Saccharomycetes</taxon>
        <taxon>Saccharomycetales</taxon>
        <taxon>Saccharomycetaceae</taxon>
        <taxon>Eremothecium</taxon>
    </lineage>
</organism>
<dbReference type="AlphaFoldDB" id="G8JVI5"/>
<reference evidence="7" key="1">
    <citation type="journal article" date="2012" name="G3 (Bethesda)">
        <title>Pichia sorbitophila, an interspecies yeast hybrid reveals early steps of genome resolution following polyploidization.</title>
        <authorList>
            <person name="Leh Louis V."/>
            <person name="Despons L."/>
            <person name="Friedrich A."/>
            <person name="Martin T."/>
            <person name="Durrens P."/>
            <person name="Casaregola S."/>
            <person name="Neuveglise C."/>
            <person name="Fairhead C."/>
            <person name="Marck C."/>
            <person name="Cruz J.A."/>
            <person name="Straub M.L."/>
            <person name="Kugler V."/>
            <person name="Sacerdot C."/>
            <person name="Uzunov Z."/>
            <person name="Thierry A."/>
            <person name="Weiss S."/>
            <person name="Bleykasten C."/>
            <person name="De Montigny J."/>
            <person name="Jacques N."/>
            <person name="Jung P."/>
            <person name="Lemaire M."/>
            <person name="Mallet S."/>
            <person name="Morel G."/>
            <person name="Richard G.F."/>
            <person name="Sarkar A."/>
            <person name="Savel G."/>
            <person name="Schacherer J."/>
            <person name="Seret M.L."/>
            <person name="Talla E."/>
            <person name="Samson G."/>
            <person name="Jubin C."/>
            <person name="Poulain J."/>
            <person name="Vacherie B."/>
            <person name="Barbe V."/>
            <person name="Pelletier E."/>
            <person name="Sherman D.J."/>
            <person name="Westhof E."/>
            <person name="Weissenbach J."/>
            <person name="Baret P.V."/>
            <person name="Wincker P."/>
            <person name="Gaillardin C."/>
            <person name="Dujon B."/>
            <person name="Souciet J.L."/>
        </authorList>
    </citation>
    <scope>NUCLEOTIDE SEQUENCE [LARGE SCALE GENOMIC DNA]</scope>
    <source>
        <strain evidence="7">CBS 270.75 / DBVPG 7215 / KCTC 17166 / NRRL Y-17582</strain>
    </source>
</reference>
<dbReference type="Pfam" id="PF18502">
    <property type="entry name" value="Mrpl_C"/>
    <property type="match status" value="1"/>
</dbReference>
<dbReference type="Proteomes" id="UP000006790">
    <property type="component" value="Chromosome 6"/>
</dbReference>
<dbReference type="GO" id="GO:0005762">
    <property type="term" value="C:mitochondrial large ribosomal subunit"/>
    <property type="evidence" value="ECO:0007669"/>
    <property type="project" value="EnsemblFungi"/>
</dbReference>
<evidence type="ECO:0000313" key="7">
    <source>
        <dbReference type="Proteomes" id="UP000006790"/>
    </source>
</evidence>
<dbReference type="PANTHER" id="PTHR14413">
    <property type="entry name" value="RIBOSOMAL PROTEIN L17"/>
    <property type="match status" value="1"/>
</dbReference>
<dbReference type="KEGG" id="erc:Ecym_6284"/>
<dbReference type="InterPro" id="IPR036373">
    <property type="entry name" value="Ribosomal_bL17_sf"/>
</dbReference>
<name>G8JVI5_ERECY</name>
<dbReference type="NCBIfam" id="TIGR00059">
    <property type="entry name" value="L17"/>
    <property type="match status" value="1"/>
</dbReference>
<keyword evidence="3 4" id="KW-0687">Ribonucleoprotein</keyword>
<dbReference type="InParanoid" id="G8JVI5"/>
<dbReference type="Pfam" id="PF01196">
    <property type="entry name" value="Ribosomal_L17"/>
    <property type="match status" value="1"/>
</dbReference>
<evidence type="ECO:0000256" key="1">
    <source>
        <dbReference type="ARBA" id="ARBA00008777"/>
    </source>
</evidence>
<dbReference type="OrthoDB" id="275000at2759"/>
<dbReference type="GeneID" id="11469054"/>
<dbReference type="InterPro" id="IPR000456">
    <property type="entry name" value="Ribosomal_bL17"/>
</dbReference>
<dbReference type="PROSITE" id="PS01167">
    <property type="entry name" value="RIBOSOMAL_L17"/>
    <property type="match status" value="1"/>
</dbReference>
<dbReference type="eggNOG" id="KOG3280">
    <property type="taxonomic scope" value="Eukaryota"/>
</dbReference>
<protein>
    <recommendedName>
        <fullName evidence="5">Large ribosomal subunit protein bL17m C-terminal fungi domain-containing protein</fullName>
    </recommendedName>
</protein>
<evidence type="ECO:0000313" key="6">
    <source>
        <dbReference type="EMBL" id="AET40664.1"/>
    </source>
</evidence>
<dbReference type="Gene3D" id="3.90.1030.10">
    <property type="entry name" value="Ribosomal protein L17"/>
    <property type="match status" value="1"/>
</dbReference>
<evidence type="ECO:0000256" key="3">
    <source>
        <dbReference type="ARBA" id="ARBA00023274"/>
    </source>
</evidence>
<dbReference type="OMA" id="FQHGSIV"/>
<evidence type="ECO:0000259" key="5">
    <source>
        <dbReference type="Pfam" id="PF18502"/>
    </source>
</evidence>
<dbReference type="SUPFAM" id="SSF64263">
    <property type="entry name" value="Prokaryotic ribosomal protein L17"/>
    <property type="match status" value="1"/>
</dbReference>
<dbReference type="GO" id="GO:0003735">
    <property type="term" value="F:structural constituent of ribosome"/>
    <property type="evidence" value="ECO:0007669"/>
    <property type="project" value="EnsemblFungi"/>
</dbReference>
<dbReference type="FunCoup" id="G8JVI5">
    <property type="interactions" value="651"/>
</dbReference>
<keyword evidence="2 4" id="KW-0689">Ribosomal protein</keyword>
<sequence>MTVGLRRQLSRTKPHREALMRSLASQLLQHEVIVSTTPKLKEAQRHAERIITIAKKAVQNPSKHIPELQSRLYLSGDNSKLLKKLLEDIAPRYSTRERGYTRLMKLEPRLGDRAPSSVLELVDAPVVDSDGNLLKGNMKLWLIVKAILHANSKNEELHQMTLKNLHKLSKGMDRDAFLRDVRVVREFILKKQGVEVNHEETDQFLQYIDTVIKDYSVREHVPLAPKKVGYQFMKDRPYANKQ</sequence>
<comment type="similarity">
    <text evidence="1 4">Belongs to the bacterial ribosomal protein bL17 family.</text>
</comment>
<dbReference type="RefSeq" id="XP_003647481.1">
    <property type="nucleotide sequence ID" value="XM_003647433.1"/>
</dbReference>
<evidence type="ECO:0000256" key="4">
    <source>
        <dbReference type="RuleBase" id="RU000660"/>
    </source>
</evidence>
<gene>
    <name evidence="6" type="ordered locus">Ecym_6284</name>
</gene>
<evidence type="ECO:0000256" key="2">
    <source>
        <dbReference type="ARBA" id="ARBA00022980"/>
    </source>
</evidence>
<dbReference type="InterPro" id="IPR040894">
    <property type="entry name" value="Ribosomal_bL17m_C"/>
</dbReference>
<feature type="domain" description="Large ribosomal subunit protein bL17m C-terminal fungi" evidence="5">
    <location>
        <begin position="124"/>
        <end position="237"/>
    </location>
</feature>
<dbReference type="HOGENOM" id="CLU_074407_1_3_1"/>
<keyword evidence="7" id="KW-1185">Reference proteome</keyword>
<accession>G8JVI5</accession>
<dbReference type="EMBL" id="CP002502">
    <property type="protein sequence ID" value="AET40664.1"/>
    <property type="molecule type" value="Genomic_DNA"/>
</dbReference>
<dbReference type="Gene3D" id="1.10.246.170">
    <property type="match status" value="1"/>
</dbReference>
<proteinExistence type="inferred from homology"/>
<dbReference type="GO" id="GO:0006412">
    <property type="term" value="P:translation"/>
    <property type="evidence" value="ECO:0007669"/>
    <property type="project" value="InterPro"/>
</dbReference>
<dbReference type="PANTHER" id="PTHR14413:SF16">
    <property type="entry name" value="LARGE RIBOSOMAL SUBUNIT PROTEIN BL17M"/>
    <property type="match status" value="1"/>
</dbReference>